<evidence type="ECO:0000313" key="3">
    <source>
        <dbReference type="Proteomes" id="UP000295210"/>
    </source>
</evidence>
<accession>A0A4R1LB92</accession>
<dbReference type="Proteomes" id="UP000295210">
    <property type="component" value="Unassembled WGS sequence"/>
</dbReference>
<reference evidence="2 3" key="1">
    <citation type="submission" date="2019-03" db="EMBL/GenBank/DDBJ databases">
        <title>Genomic Encyclopedia of Type Strains, Phase IV (KMG-IV): sequencing the most valuable type-strain genomes for metagenomic binning, comparative biology and taxonomic classification.</title>
        <authorList>
            <person name="Goeker M."/>
        </authorList>
    </citation>
    <scope>NUCLEOTIDE SEQUENCE [LARGE SCALE GENOMIC DNA]</scope>
    <source>
        <strain evidence="2 3">DSM 103428</strain>
    </source>
</reference>
<dbReference type="AlphaFoldDB" id="A0A4R1LB92"/>
<evidence type="ECO:0000313" key="2">
    <source>
        <dbReference type="EMBL" id="TCK75612.1"/>
    </source>
</evidence>
<protein>
    <submittedName>
        <fullName evidence="2">Uncharacterized protein DUF4397</fullName>
    </submittedName>
</protein>
<feature type="domain" description="DUF4397" evidence="1">
    <location>
        <begin position="31"/>
        <end position="148"/>
    </location>
</feature>
<comment type="caution">
    <text evidence="2">The sequence shown here is derived from an EMBL/GenBank/DDBJ whole genome shotgun (WGS) entry which is preliminary data.</text>
</comment>
<feature type="domain" description="DUF4397" evidence="1">
    <location>
        <begin position="164"/>
        <end position="241"/>
    </location>
</feature>
<proteinExistence type="predicted"/>
<organism evidence="2 3">
    <name type="scientific">Acidipila rosea</name>
    <dbReference type="NCBI Taxonomy" id="768535"/>
    <lineage>
        <taxon>Bacteria</taxon>
        <taxon>Pseudomonadati</taxon>
        <taxon>Acidobacteriota</taxon>
        <taxon>Terriglobia</taxon>
        <taxon>Terriglobales</taxon>
        <taxon>Acidobacteriaceae</taxon>
        <taxon>Acidipila</taxon>
    </lineage>
</organism>
<dbReference type="InterPro" id="IPR025510">
    <property type="entry name" value="DUF4397"/>
</dbReference>
<dbReference type="EMBL" id="SMGK01000001">
    <property type="protein sequence ID" value="TCK75612.1"/>
    <property type="molecule type" value="Genomic_DNA"/>
</dbReference>
<dbReference type="OrthoDB" id="9783299at2"/>
<name>A0A4R1LB92_9BACT</name>
<dbReference type="RefSeq" id="WP_131991504.1">
    <property type="nucleotide sequence ID" value="NZ_SMGK01000001.1"/>
</dbReference>
<evidence type="ECO:0000259" key="1">
    <source>
        <dbReference type="Pfam" id="PF14344"/>
    </source>
</evidence>
<sequence>MHPISTTKRWIALASLAATTVLGGCALGSSSYVKVIHASSGATNVDIKVGNSFAAQNLAFGNATSSYAHVPAGANLSIQLFAAGKDTNALLSTTQSLQQNQYYTVLAIGVPVSLQLQVINDDLTPPKANNFKIRVVHASAAAGPVDVYVTAPGTDINNPKNPTTPTLKNLTLGTVTSYLQVASGTYEIRVTPAGNPGTTLIDSGASGTNFPAGSIYTAVALDPAPNKSASFGFLLTQDLPVSGAATTASSAM</sequence>
<dbReference type="Pfam" id="PF14344">
    <property type="entry name" value="DUF4397"/>
    <property type="match status" value="2"/>
</dbReference>
<gene>
    <name evidence="2" type="ORF">C7378_0598</name>
</gene>
<keyword evidence="3" id="KW-1185">Reference proteome</keyword>